<keyword evidence="4 7" id="KW-1133">Transmembrane helix</keyword>
<accession>A0ABT8D435</accession>
<evidence type="ECO:0000313" key="10">
    <source>
        <dbReference type="Proteomes" id="UP001243846"/>
    </source>
</evidence>
<feature type="transmembrane region" description="Helical" evidence="7">
    <location>
        <begin position="191"/>
        <end position="212"/>
    </location>
</feature>
<dbReference type="InterPro" id="IPR003838">
    <property type="entry name" value="ABC3_permease_C"/>
</dbReference>
<gene>
    <name evidence="9" type="ORF">QWZ10_00615</name>
</gene>
<keyword evidence="10" id="KW-1185">Reference proteome</keyword>
<evidence type="ECO:0000256" key="6">
    <source>
        <dbReference type="SAM" id="MobiDB-lite"/>
    </source>
</evidence>
<evidence type="ECO:0000256" key="3">
    <source>
        <dbReference type="ARBA" id="ARBA00022692"/>
    </source>
</evidence>
<evidence type="ECO:0000256" key="1">
    <source>
        <dbReference type="ARBA" id="ARBA00004651"/>
    </source>
</evidence>
<evidence type="ECO:0000256" key="2">
    <source>
        <dbReference type="ARBA" id="ARBA00022475"/>
    </source>
</evidence>
<keyword evidence="3 7" id="KW-0812">Transmembrane</keyword>
<keyword evidence="5 7" id="KW-0472">Membrane</keyword>
<feature type="transmembrane region" description="Helical" evidence="7">
    <location>
        <begin position="243"/>
        <end position="265"/>
    </location>
</feature>
<keyword evidence="2" id="KW-1003">Cell membrane</keyword>
<evidence type="ECO:0000256" key="4">
    <source>
        <dbReference type="ARBA" id="ARBA00022989"/>
    </source>
</evidence>
<reference evidence="10" key="1">
    <citation type="journal article" date="2019" name="Int. J. Syst. Evol. Microbiol.">
        <title>The Global Catalogue of Microorganisms (GCM) 10K type strain sequencing project: providing services to taxonomists for standard genome sequencing and annotation.</title>
        <authorList>
            <consortium name="The Broad Institute Genomics Platform"/>
            <consortium name="The Broad Institute Genome Sequencing Center for Infectious Disease"/>
            <person name="Wu L."/>
            <person name="Ma J."/>
        </authorList>
    </citation>
    <scope>NUCLEOTIDE SEQUENCE [LARGE SCALE GENOMIC DNA]</scope>
    <source>
        <strain evidence="10">CECT 8482</strain>
    </source>
</reference>
<evidence type="ECO:0000256" key="5">
    <source>
        <dbReference type="ARBA" id="ARBA00023136"/>
    </source>
</evidence>
<organism evidence="9 10">
    <name type="scientific">Paracoccus cavernae</name>
    <dbReference type="NCBI Taxonomy" id="1571207"/>
    <lineage>
        <taxon>Bacteria</taxon>
        <taxon>Pseudomonadati</taxon>
        <taxon>Pseudomonadota</taxon>
        <taxon>Alphaproteobacteria</taxon>
        <taxon>Rhodobacterales</taxon>
        <taxon>Paracoccaceae</taxon>
        <taxon>Paracoccus</taxon>
    </lineage>
</organism>
<feature type="transmembrane region" description="Helical" evidence="7">
    <location>
        <begin position="148"/>
        <end position="171"/>
    </location>
</feature>
<name>A0ABT8D435_9RHOB</name>
<evidence type="ECO:0000256" key="7">
    <source>
        <dbReference type="SAM" id="Phobius"/>
    </source>
</evidence>
<dbReference type="RefSeq" id="WP_377786233.1">
    <property type="nucleotide sequence ID" value="NZ_JBHUOC010000001.1"/>
</dbReference>
<proteinExistence type="predicted"/>
<feature type="region of interest" description="Disordered" evidence="6">
    <location>
        <begin position="14"/>
        <end position="40"/>
    </location>
</feature>
<dbReference type="Pfam" id="PF02687">
    <property type="entry name" value="FtsX"/>
    <property type="match status" value="1"/>
</dbReference>
<evidence type="ECO:0000313" key="9">
    <source>
        <dbReference type="EMBL" id="MDN3710706.1"/>
    </source>
</evidence>
<dbReference type="EMBL" id="JAUFRC010000001">
    <property type="protein sequence ID" value="MDN3710706.1"/>
    <property type="molecule type" value="Genomic_DNA"/>
</dbReference>
<protein>
    <submittedName>
        <fullName evidence="9">FtsX-like permease family protein</fullName>
    </submittedName>
</protein>
<evidence type="ECO:0000259" key="8">
    <source>
        <dbReference type="Pfam" id="PF02687"/>
    </source>
</evidence>
<comment type="subcellular location">
    <subcellularLocation>
        <location evidence="1">Cell membrane</location>
        <topology evidence="1">Multi-pass membrane protein</topology>
    </subcellularLocation>
</comment>
<feature type="domain" description="ABC3 transporter permease C-terminal" evidence="8">
    <location>
        <begin position="159"/>
        <end position="268"/>
    </location>
</feature>
<comment type="caution">
    <text evidence="9">The sequence shown here is derived from an EMBL/GenBank/DDBJ whole genome shotgun (WGS) entry which is preliminary data.</text>
</comment>
<sequence>MVEARIGAPLAVRHGHAGDHAGGADADHAGDGADDGHAADDDHLHEDVTVVGRMKPTGTPWDRAVIVPVEYVWMAHAMGTGHALGETRIGPPWQADLMPGVPAIVVKPASIAAAYGLRSRYRSLESTAFFPAETLVELYAVMADGARIMAALTLAAQVLVVTAVLAGVLAVLDLQRKSFAVLRALGAEARFVFVTVWLYVAVMVVGGALLGLPLGWAASELASRIISAQTGIALVVRLGPPELALAGLLVAAGLCLALIPAIRVFRQSVVAGLRLG</sequence>
<dbReference type="Proteomes" id="UP001243846">
    <property type="component" value="Unassembled WGS sequence"/>
</dbReference>
<feature type="compositionally biased region" description="Basic and acidic residues" evidence="6">
    <location>
        <begin position="25"/>
        <end position="40"/>
    </location>
</feature>